<name>A0A3M8WUE1_9ACTN</name>
<reference evidence="1 2" key="1">
    <citation type="submission" date="2018-11" db="EMBL/GenBank/DDBJ databases">
        <title>The Potential of Streptomyces as Biocontrol Agents against the Tomato grey mould, Botrytis cinerea (Gray mold) Frontiers in Microbiology.</title>
        <authorList>
            <person name="Li D."/>
        </authorList>
    </citation>
    <scope>NUCLEOTIDE SEQUENCE [LARGE SCALE GENOMIC DNA]</scope>
    <source>
        <strain evidence="1 2">NEAU-LD23</strain>
    </source>
</reference>
<dbReference type="EMBL" id="RIBZ01000093">
    <property type="protein sequence ID" value="RNG33586.1"/>
    <property type="molecule type" value="Genomic_DNA"/>
</dbReference>
<organism evidence="1 2">
    <name type="scientific">Streptomyces botrytidirepellens</name>
    <dbReference type="NCBI Taxonomy" id="2486417"/>
    <lineage>
        <taxon>Bacteria</taxon>
        <taxon>Bacillati</taxon>
        <taxon>Actinomycetota</taxon>
        <taxon>Actinomycetes</taxon>
        <taxon>Kitasatosporales</taxon>
        <taxon>Streptomycetaceae</taxon>
        <taxon>Streptomyces</taxon>
    </lineage>
</organism>
<keyword evidence="1" id="KW-0436">Ligase</keyword>
<dbReference type="Proteomes" id="UP000275401">
    <property type="component" value="Unassembled WGS sequence"/>
</dbReference>
<dbReference type="AlphaFoldDB" id="A0A3M8WUE1"/>
<proteinExistence type="predicted"/>
<accession>A0A3M8WUE1</accession>
<keyword evidence="2" id="KW-1185">Reference proteome</keyword>
<evidence type="ECO:0000313" key="2">
    <source>
        <dbReference type="Proteomes" id="UP000275401"/>
    </source>
</evidence>
<gene>
    <name evidence="1" type="ORF">EEJ42_07230</name>
</gene>
<evidence type="ECO:0000313" key="1">
    <source>
        <dbReference type="EMBL" id="RNG33586.1"/>
    </source>
</evidence>
<protein>
    <submittedName>
        <fullName evidence="1">D-alanine--D-alanine ligase</fullName>
    </submittedName>
</protein>
<comment type="caution">
    <text evidence="1">The sequence shown here is derived from an EMBL/GenBank/DDBJ whole genome shotgun (WGS) entry which is preliminary data.</text>
</comment>
<sequence>MDGLDPATATTRHFNNRASCFSLDSTSASYQEALPSCLCTSQLTRSRTPFEADRARERIENSQ</sequence>
<dbReference type="GO" id="GO:0016874">
    <property type="term" value="F:ligase activity"/>
    <property type="evidence" value="ECO:0007669"/>
    <property type="project" value="UniProtKB-KW"/>
</dbReference>